<organism evidence="1 2">
    <name type="scientific">Vespula germanica</name>
    <name type="common">German yellow jacket</name>
    <name type="synonym">Paravespula germanica</name>
    <dbReference type="NCBI Taxonomy" id="30212"/>
    <lineage>
        <taxon>Eukaryota</taxon>
        <taxon>Metazoa</taxon>
        <taxon>Ecdysozoa</taxon>
        <taxon>Arthropoda</taxon>
        <taxon>Hexapoda</taxon>
        <taxon>Insecta</taxon>
        <taxon>Pterygota</taxon>
        <taxon>Neoptera</taxon>
        <taxon>Endopterygota</taxon>
        <taxon>Hymenoptera</taxon>
        <taxon>Apocrita</taxon>
        <taxon>Aculeata</taxon>
        <taxon>Vespoidea</taxon>
        <taxon>Vespidae</taxon>
        <taxon>Vespinae</taxon>
        <taxon>Vespula</taxon>
    </lineage>
</organism>
<accession>A0A834JJF3</accession>
<keyword evidence="2" id="KW-1185">Reference proteome</keyword>
<dbReference type="PANTHER" id="PTHR21398">
    <property type="entry name" value="AGAP007094-PA"/>
    <property type="match status" value="1"/>
</dbReference>
<dbReference type="Proteomes" id="UP000617340">
    <property type="component" value="Unassembled WGS sequence"/>
</dbReference>
<dbReference type="AlphaFoldDB" id="A0A834JJF3"/>
<dbReference type="InterPro" id="IPR006631">
    <property type="entry name" value="DM4_12"/>
</dbReference>
<dbReference type="SMART" id="SM00718">
    <property type="entry name" value="DM4_12"/>
    <property type="match status" value="1"/>
</dbReference>
<gene>
    <name evidence="1" type="ORF">HZH68_011735</name>
</gene>
<reference evidence="1" key="1">
    <citation type="journal article" date="2020" name="G3 (Bethesda)">
        <title>High-Quality Assemblies for Three Invasive Social Wasps from the &lt;i&gt;Vespula&lt;/i&gt; Genus.</title>
        <authorList>
            <person name="Harrop T.W.R."/>
            <person name="Guhlin J."/>
            <person name="McLaughlin G.M."/>
            <person name="Permina E."/>
            <person name="Stockwell P."/>
            <person name="Gilligan J."/>
            <person name="Le Lec M.F."/>
            <person name="Gruber M.A.M."/>
            <person name="Quinn O."/>
            <person name="Lovegrove M."/>
            <person name="Duncan E.J."/>
            <person name="Remnant E.J."/>
            <person name="Van Eeckhoven J."/>
            <person name="Graham B."/>
            <person name="Knapp R.A."/>
            <person name="Langford K.W."/>
            <person name="Kronenberg Z."/>
            <person name="Press M.O."/>
            <person name="Eacker S.M."/>
            <person name="Wilson-Rankin E.E."/>
            <person name="Purcell J."/>
            <person name="Lester P.J."/>
            <person name="Dearden P.K."/>
        </authorList>
    </citation>
    <scope>NUCLEOTIDE SEQUENCE</scope>
    <source>
        <strain evidence="1">Linc-1</strain>
    </source>
</reference>
<comment type="caution">
    <text evidence="1">The sequence shown here is derived from an EMBL/GenBank/DDBJ whole genome shotgun (WGS) entry which is preliminary data.</text>
</comment>
<name>A0A834JJF3_VESGE</name>
<sequence>MGRKELSTIAKRRYYSDARTDQLMRSSALYKEAFAKGKNCQGKDGKACVLKAICKASKRDRDIVGKGTFLEEILHTIFTLPDGFYELDPMTEYEEAYWKKENCDEYIVKCPDVF</sequence>
<dbReference type="PANTHER" id="PTHR21398:SF1">
    <property type="entry name" value="FI03705P"/>
    <property type="match status" value="1"/>
</dbReference>
<protein>
    <submittedName>
        <fullName evidence="1">Uncharacterized protein</fullName>
    </submittedName>
</protein>
<evidence type="ECO:0000313" key="1">
    <source>
        <dbReference type="EMBL" id="KAF7389878.1"/>
    </source>
</evidence>
<dbReference type="Pfam" id="PF07841">
    <property type="entry name" value="DM4_12"/>
    <property type="match status" value="1"/>
</dbReference>
<proteinExistence type="predicted"/>
<evidence type="ECO:0000313" key="2">
    <source>
        <dbReference type="Proteomes" id="UP000617340"/>
    </source>
</evidence>
<dbReference type="EMBL" id="JACSDZ010000012">
    <property type="protein sequence ID" value="KAF7389878.1"/>
    <property type="molecule type" value="Genomic_DNA"/>
</dbReference>